<gene>
    <name evidence="11" type="ORF">MiSe_63220</name>
</gene>
<keyword evidence="3" id="KW-0808">Transferase</keyword>
<keyword evidence="12" id="KW-1185">Reference proteome</keyword>
<organism evidence="11 12">
    <name type="scientific">Microseira wollei NIES-4236</name>
    <dbReference type="NCBI Taxonomy" id="2530354"/>
    <lineage>
        <taxon>Bacteria</taxon>
        <taxon>Bacillati</taxon>
        <taxon>Cyanobacteriota</taxon>
        <taxon>Cyanophyceae</taxon>
        <taxon>Oscillatoriophycideae</taxon>
        <taxon>Aerosakkonematales</taxon>
        <taxon>Aerosakkonemataceae</taxon>
        <taxon>Microseira</taxon>
    </lineage>
</organism>
<dbReference type="PROSITE" id="PS50011">
    <property type="entry name" value="PROTEIN_KINASE_DOM"/>
    <property type="match status" value="1"/>
</dbReference>
<evidence type="ECO:0000256" key="3">
    <source>
        <dbReference type="ARBA" id="ARBA00022679"/>
    </source>
</evidence>
<keyword evidence="2 11" id="KW-0723">Serine/threonine-protein kinase</keyword>
<evidence type="ECO:0000256" key="9">
    <source>
        <dbReference type="PROSITE-ProRule" id="PRU10141"/>
    </source>
</evidence>
<dbReference type="PROSITE" id="PS00107">
    <property type="entry name" value="PROTEIN_KINASE_ATP"/>
    <property type="match status" value="1"/>
</dbReference>
<dbReference type="Gene3D" id="3.30.200.20">
    <property type="entry name" value="Phosphorylase Kinase, domain 1"/>
    <property type="match status" value="1"/>
</dbReference>
<comment type="catalytic activity">
    <reaction evidence="8">
        <text>L-seryl-[protein] + ATP = O-phospho-L-seryl-[protein] + ADP + H(+)</text>
        <dbReference type="Rhea" id="RHEA:17989"/>
        <dbReference type="Rhea" id="RHEA-COMP:9863"/>
        <dbReference type="Rhea" id="RHEA-COMP:11604"/>
        <dbReference type="ChEBI" id="CHEBI:15378"/>
        <dbReference type="ChEBI" id="CHEBI:29999"/>
        <dbReference type="ChEBI" id="CHEBI:30616"/>
        <dbReference type="ChEBI" id="CHEBI:83421"/>
        <dbReference type="ChEBI" id="CHEBI:456216"/>
        <dbReference type="EC" id="2.7.11.1"/>
    </reaction>
</comment>
<evidence type="ECO:0000259" key="10">
    <source>
        <dbReference type="PROSITE" id="PS50011"/>
    </source>
</evidence>
<dbReference type="CDD" id="cd14014">
    <property type="entry name" value="STKc_PknB_like"/>
    <property type="match status" value="1"/>
</dbReference>
<reference evidence="11" key="1">
    <citation type="submission" date="2019-10" db="EMBL/GenBank/DDBJ databases">
        <title>Draft genome sequece of Microseira wollei NIES-4236.</title>
        <authorList>
            <person name="Yamaguchi H."/>
            <person name="Suzuki S."/>
            <person name="Kawachi M."/>
        </authorList>
    </citation>
    <scope>NUCLEOTIDE SEQUENCE</scope>
    <source>
        <strain evidence="11">NIES-4236</strain>
    </source>
</reference>
<dbReference type="RefSeq" id="WP_226587880.1">
    <property type="nucleotide sequence ID" value="NZ_BLAY01000125.1"/>
</dbReference>
<evidence type="ECO:0000256" key="5">
    <source>
        <dbReference type="ARBA" id="ARBA00022777"/>
    </source>
</evidence>
<evidence type="ECO:0000313" key="11">
    <source>
        <dbReference type="EMBL" id="GET41510.1"/>
    </source>
</evidence>
<feature type="domain" description="Protein kinase" evidence="10">
    <location>
        <begin position="17"/>
        <end position="281"/>
    </location>
</feature>
<evidence type="ECO:0000256" key="7">
    <source>
        <dbReference type="ARBA" id="ARBA00047899"/>
    </source>
</evidence>
<dbReference type="Gene3D" id="1.10.510.10">
    <property type="entry name" value="Transferase(Phosphotransferase) domain 1"/>
    <property type="match status" value="1"/>
</dbReference>
<comment type="caution">
    <text evidence="11">The sequence shown here is derived from an EMBL/GenBank/DDBJ whole genome shotgun (WGS) entry which is preliminary data.</text>
</comment>
<keyword evidence="4 9" id="KW-0547">Nucleotide-binding</keyword>
<evidence type="ECO:0000256" key="6">
    <source>
        <dbReference type="ARBA" id="ARBA00022840"/>
    </source>
</evidence>
<dbReference type="Proteomes" id="UP001050975">
    <property type="component" value="Unassembled WGS sequence"/>
</dbReference>
<evidence type="ECO:0000256" key="8">
    <source>
        <dbReference type="ARBA" id="ARBA00048679"/>
    </source>
</evidence>
<feature type="binding site" evidence="9">
    <location>
        <position position="47"/>
    </location>
    <ligand>
        <name>ATP</name>
        <dbReference type="ChEBI" id="CHEBI:30616"/>
    </ligand>
</feature>
<proteinExistence type="predicted"/>
<dbReference type="EMBL" id="BLAY01000125">
    <property type="protein sequence ID" value="GET41510.1"/>
    <property type="molecule type" value="Genomic_DNA"/>
</dbReference>
<dbReference type="InterPro" id="IPR017441">
    <property type="entry name" value="Protein_kinase_ATP_BS"/>
</dbReference>
<accession>A0AAV3XHY0</accession>
<dbReference type="AlphaFoldDB" id="A0AAV3XHY0"/>
<dbReference type="PANTHER" id="PTHR24363">
    <property type="entry name" value="SERINE/THREONINE PROTEIN KINASE"/>
    <property type="match status" value="1"/>
</dbReference>
<evidence type="ECO:0000256" key="1">
    <source>
        <dbReference type="ARBA" id="ARBA00012513"/>
    </source>
</evidence>
<sequence>MLKSSPLTAGSTLEKRYRIVRELGYGGFGRTYLAEDLNRYNEYCVLKEFAPQVQDPREVRKAEELFKREAGVLYKLQHAQIPRFRELMRMNVGNREALFLVQDYVEGQTYTELLQSHPQQRFSEAEVVQLLRQILPVLQYIHSLGVVHRDISPENLIQRSGDKLPVLIDFGAVKQAATTIISQSTGRPMMTLLGKEGFAPQEQIQHGQAFPSSDLYSLAVTVLVLLTGKDPKALYDSSKAAWHWRQHVSVSSGLGNLVDKMLAYRPRDRYSTAADVLQALNSANLNLSSPVPAPPPAASPKLWSVATHAVSQMQTVNFVGRIQRHLSRVVSGPTTTKMRPPNSPQSPINNDLLANLQAAFQSMLLVLLLGMGAWGLVKVWTFVNTGVSGISRWQPPSISLPVSLPPISLPSPSLGQQEIAQLNEIVKRRQALGIAEVEFNSQVDALFYRKYPQLKGRRLTGKPEDANYRQRWRETASALLDRLENGEGI</sequence>
<dbReference type="InterPro" id="IPR000719">
    <property type="entry name" value="Prot_kinase_dom"/>
</dbReference>
<dbReference type="EC" id="2.7.11.1" evidence="1"/>
<evidence type="ECO:0000256" key="2">
    <source>
        <dbReference type="ARBA" id="ARBA00022527"/>
    </source>
</evidence>
<protein>
    <recommendedName>
        <fullName evidence="1">non-specific serine/threonine protein kinase</fullName>
        <ecNumber evidence="1">2.7.11.1</ecNumber>
    </recommendedName>
</protein>
<dbReference type="InterPro" id="IPR011009">
    <property type="entry name" value="Kinase-like_dom_sf"/>
</dbReference>
<evidence type="ECO:0000256" key="4">
    <source>
        <dbReference type="ARBA" id="ARBA00022741"/>
    </source>
</evidence>
<dbReference type="PANTHER" id="PTHR24363:SF0">
    <property type="entry name" value="SERINE_THREONINE KINASE LIKE DOMAIN CONTAINING 1"/>
    <property type="match status" value="1"/>
</dbReference>
<keyword evidence="6 9" id="KW-0067">ATP-binding</keyword>
<evidence type="ECO:0000313" key="12">
    <source>
        <dbReference type="Proteomes" id="UP001050975"/>
    </source>
</evidence>
<comment type="catalytic activity">
    <reaction evidence="7">
        <text>L-threonyl-[protein] + ATP = O-phospho-L-threonyl-[protein] + ADP + H(+)</text>
        <dbReference type="Rhea" id="RHEA:46608"/>
        <dbReference type="Rhea" id="RHEA-COMP:11060"/>
        <dbReference type="Rhea" id="RHEA-COMP:11605"/>
        <dbReference type="ChEBI" id="CHEBI:15378"/>
        <dbReference type="ChEBI" id="CHEBI:30013"/>
        <dbReference type="ChEBI" id="CHEBI:30616"/>
        <dbReference type="ChEBI" id="CHEBI:61977"/>
        <dbReference type="ChEBI" id="CHEBI:456216"/>
        <dbReference type="EC" id="2.7.11.1"/>
    </reaction>
</comment>
<dbReference type="SUPFAM" id="SSF56112">
    <property type="entry name" value="Protein kinase-like (PK-like)"/>
    <property type="match status" value="1"/>
</dbReference>
<dbReference type="GO" id="GO:0004674">
    <property type="term" value="F:protein serine/threonine kinase activity"/>
    <property type="evidence" value="ECO:0007669"/>
    <property type="project" value="UniProtKB-KW"/>
</dbReference>
<dbReference type="Pfam" id="PF00069">
    <property type="entry name" value="Pkinase"/>
    <property type="match status" value="1"/>
</dbReference>
<dbReference type="GO" id="GO:0005524">
    <property type="term" value="F:ATP binding"/>
    <property type="evidence" value="ECO:0007669"/>
    <property type="project" value="UniProtKB-UniRule"/>
</dbReference>
<keyword evidence="5 11" id="KW-0418">Kinase</keyword>
<name>A0AAV3XHY0_9CYAN</name>